<evidence type="ECO:0000313" key="8">
    <source>
        <dbReference type="EMBL" id="QOY60115.1"/>
    </source>
</evidence>
<dbReference type="PANTHER" id="PTHR43827">
    <property type="entry name" value="2,5-DIKETO-D-GLUCONIC ACID REDUCTASE"/>
    <property type="match status" value="1"/>
</dbReference>
<protein>
    <submittedName>
        <fullName evidence="8">Aldo/keto reductase</fullName>
    </submittedName>
</protein>
<evidence type="ECO:0000256" key="3">
    <source>
        <dbReference type="ARBA" id="ARBA00023002"/>
    </source>
</evidence>
<dbReference type="FunFam" id="3.20.20.100:FF:000015">
    <property type="entry name" value="Oxidoreductase, aldo/keto reductase family"/>
    <property type="match status" value="1"/>
</dbReference>
<dbReference type="GO" id="GO:0016616">
    <property type="term" value="F:oxidoreductase activity, acting on the CH-OH group of donors, NAD or NADP as acceptor"/>
    <property type="evidence" value="ECO:0007669"/>
    <property type="project" value="UniProtKB-ARBA"/>
</dbReference>
<dbReference type="InterPro" id="IPR036812">
    <property type="entry name" value="NAD(P)_OxRdtase_dom_sf"/>
</dbReference>
<dbReference type="InterPro" id="IPR018170">
    <property type="entry name" value="Aldo/ket_reductase_CS"/>
</dbReference>
<accession>A0A7S7M7C9</accession>
<evidence type="ECO:0000313" key="9">
    <source>
        <dbReference type="Proteomes" id="UP000593735"/>
    </source>
</evidence>
<dbReference type="PROSITE" id="PS00062">
    <property type="entry name" value="ALDOKETO_REDUCTASE_2"/>
    <property type="match status" value="1"/>
</dbReference>
<evidence type="ECO:0000256" key="5">
    <source>
        <dbReference type="PIRSR" id="PIRSR000097-2"/>
    </source>
</evidence>
<feature type="binding site" evidence="5">
    <location>
        <position position="138"/>
    </location>
    <ligand>
        <name>substrate</name>
    </ligand>
</feature>
<feature type="domain" description="NADP-dependent oxidoreductase" evidence="7">
    <location>
        <begin position="46"/>
        <end position="296"/>
    </location>
</feature>
<name>A0A7S7M7C9_9ACTN</name>
<feature type="active site" description="Proton donor" evidence="4">
    <location>
        <position position="80"/>
    </location>
</feature>
<dbReference type="CDD" id="cd19071">
    <property type="entry name" value="AKR_AKR1-5-like"/>
    <property type="match status" value="1"/>
</dbReference>
<dbReference type="Proteomes" id="UP000593735">
    <property type="component" value="Chromosome"/>
</dbReference>
<dbReference type="InterPro" id="IPR023210">
    <property type="entry name" value="NADP_OxRdtase_dom"/>
</dbReference>
<dbReference type="Pfam" id="PF00248">
    <property type="entry name" value="Aldo_ket_red"/>
    <property type="match status" value="1"/>
</dbReference>
<evidence type="ECO:0000259" key="7">
    <source>
        <dbReference type="Pfam" id="PF00248"/>
    </source>
</evidence>
<gene>
    <name evidence="8" type="ORF">INP52_06765</name>
</gene>
<keyword evidence="9" id="KW-1185">Reference proteome</keyword>
<evidence type="ECO:0000256" key="1">
    <source>
        <dbReference type="ARBA" id="ARBA00007905"/>
    </source>
</evidence>
<dbReference type="PIRSF" id="PIRSF000097">
    <property type="entry name" value="AKR"/>
    <property type="match status" value="1"/>
</dbReference>
<dbReference type="SUPFAM" id="SSF51430">
    <property type="entry name" value="NAD(P)-linked oxidoreductase"/>
    <property type="match status" value="1"/>
</dbReference>
<evidence type="ECO:0000256" key="4">
    <source>
        <dbReference type="PIRSR" id="PIRSR000097-1"/>
    </source>
</evidence>
<dbReference type="PRINTS" id="PR00069">
    <property type="entry name" value="ALDKETRDTASE"/>
</dbReference>
<dbReference type="EMBL" id="CP063767">
    <property type="protein sequence ID" value="QOY60115.1"/>
    <property type="molecule type" value="Genomic_DNA"/>
</dbReference>
<dbReference type="KEGG" id="tio:INP52_06765"/>
<comment type="similarity">
    <text evidence="1">Belongs to the aldo/keto reductase family.</text>
</comment>
<proteinExistence type="inferred from homology"/>
<dbReference type="AlphaFoldDB" id="A0A7S7M7C9"/>
<keyword evidence="3" id="KW-0560">Oxidoreductase</keyword>
<dbReference type="Gene3D" id="3.20.20.100">
    <property type="entry name" value="NADP-dependent oxidoreductase domain"/>
    <property type="match status" value="1"/>
</dbReference>
<dbReference type="RefSeq" id="WP_194370232.1">
    <property type="nucleotide sequence ID" value="NZ_CP063767.1"/>
</dbReference>
<sequence length="324" mass="35655">MSVSARSIRPVDVAGADPAGRLLPRVRLAGKCDRYVLANGVELPCLGFGTYMIAPDEAGERAVRSALDLGFRHIDTAAQYGNEKMVGRAIAASGVARGELFVTSKLRNDEQGYEGALTAFERSCADLGCDYLDLYLIHWPKVGGHEGEWRERVRDSWRAFEELYAAGRVRAIGVSNFLVPHLEALLEGASVVPQVDQIELNPTYQQRETVAWCRSRGVQLEAWAPLGRGRLFRSPEVVAMAERLGKDVGQVCVRWALQSGFATMPKSTRAGRIRSNSEVFDFELDAADMAVLDALDTTDGYTFHPDRLEEWAVRVAQAHAESGV</sequence>
<evidence type="ECO:0000256" key="6">
    <source>
        <dbReference type="PIRSR" id="PIRSR000097-3"/>
    </source>
</evidence>
<dbReference type="PROSITE" id="PS00798">
    <property type="entry name" value="ALDOKETO_REDUCTASE_1"/>
    <property type="match status" value="1"/>
</dbReference>
<evidence type="ECO:0000256" key="2">
    <source>
        <dbReference type="ARBA" id="ARBA00022857"/>
    </source>
</evidence>
<dbReference type="PANTHER" id="PTHR43827:SF3">
    <property type="entry name" value="NADP-DEPENDENT OXIDOREDUCTASE DOMAIN-CONTAINING PROTEIN"/>
    <property type="match status" value="1"/>
</dbReference>
<organism evidence="8 9">
    <name type="scientific">Thermophilibacter immobilis</name>
    <dbReference type="NCBI Taxonomy" id="2779519"/>
    <lineage>
        <taxon>Bacteria</taxon>
        <taxon>Bacillati</taxon>
        <taxon>Actinomycetota</taxon>
        <taxon>Coriobacteriia</taxon>
        <taxon>Coriobacteriales</taxon>
        <taxon>Atopobiaceae</taxon>
        <taxon>Thermophilibacter</taxon>
    </lineage>
</organism>
<reference evidence="8 9" key="1">
    <citation type="submission" date="2020-10" db="EMBL/GenBank/DDBJ databases">
        <title>Olsenella immobilis sp.nov., isolated from the mud in a fermentation cellar used for the production of Chinese strong-flavoured liquor.</title>
        <authorList>
            <person name="Lu L."/>
        </authorList>
    </citation>
    <scope>NUCLEOTIDE SEQUENCE [LARGE SCALE GENOMIC DNA]</scope>
    <source>
        <strain evidence="8 9">LZLJ-2</strain>
    </source>
</reference>
<feature type="site" description="Lowers pKa of active site Tyr" evidence="6">
    <location>
        <position position="105"/>
    </location>
</feature>
<dbReference type="InterPro" id="IPR020471">
    <property type="entry name" value="AKR"/>
</dbReference>
<keyword evidence="2" id="KW-0521">NADP</keyword>